<protein>
    <submittedName>
        <fullName evidence="1">Uncharacterized protein</fullName>
    </submittedName>
</protein>
<feature type="non-terminal residue" evidence="1">
    <location>
        <position position="48"/>
    </location>
</feature>
<dbReference type="AlphaFoldDB" id="A0A1A8K0T5"/>
<proteinExistence type="predicted"/>
<name>A0A1A8K0T5_NOTKU</name>
<accession>A0A1A8K0T5</accession>
<feature type="non-terminal residue" evidence="1">
    <location>
        <position position="1"/>
    </location>
</feature>
<reference evidence="1" key="1">
    <citation type="submission" date="2016-05" db="EMBL/GenBank/DDBJ databases">
        <authorList>
            <person name="Lavstsen T."/>
            <person name="Jespersen J.S."/>
        </authorList>
    </citation>
    <scope>NUCLEOTIDE SEQUENCE</scope>
    <source>
        <tissue evidence="1">Brain</tissue>
    </source>
</reference>
<reference evidence="1" key="2">
    <citation type="submission" date="2016-06" db="EMBL/GenBank/DDBJ databases">
        <title>The genome of a short-lived fish provides insights into sex chromosome evolution and the genetic control of aging.</title>
        <authorList>
            <person name="Reichwald K."/>
            <person name="Felder M."/>
            <person name="Petzold A."/>
            <person name="Koch P."/>
            <person name="Groth M."/>
            <person name="Platzer M."/>
        </authorList>
    </citation>
    <scope>NUCLEOTIDE SEQUENCE</scope>
    <source>
        <tissue evidence="1">Brain</tissue>
    </source>
</reference>
<dbReference type="EMBL" id="HAEE01005923">
    <property type="protein sequence ID" value="SBR25943.1"/>
    <property type="molecule type" value="Transcribed_RNA"/>
</dbReference>
<organism evidence="1">
    <name type="scientific">Nothobranchius kuhntae</name>
    <name type="common">Beira killifish</name>
    <dbReference type="NCBI Taxonomy" id="321403"/>
    <lineage>
        <taxon>Eukaryota</taxon>
        <taxon>Metazoa</taxon>
        <taxon>Chordata</taxon>
        <taxon>Craniata</taxon>
        <taxon>Vertebrata</taxon>
        <taxon>Euteleostomi</taxon>
        <taxon>Actinopterygii</taxon>
        <taxon>Neopterygii</taxon>
        <taxon>Teleostei</taxon>
        <taxon>Neoteleostei</taxon>
        <taxon>Acanthomorphata</taxon>
        <taxon>Ovalentaria</taxon>
        <taxon>Atherinomorphae</taxon>
        <taxon>Cyprinodontiformes</taxon>
        <taxon>Nothobranchiidae</taxon>
        <taxon>Nothobranchius</taxon>
    </lineage>
</organism>
<gene>
    <name evidence="1" type="primary">CR847511.1</name>
</gene>
<sequence>QTGVVVLHFKRETTHLVRSFDGFWRGGFVRKSNLRFRRTMWFSYWPWN</sequence>
<evidence type="ECO:0000313" key="1">
    <source>
        <dbReference type="EMBL" id="SBR25943.1"/>
    </source>
</evidence>